<keyword evidence="6 9" id="KW-0547">Nucleotide-binding</keyword>
<keyword evidence="8 9" id="KW-0238">DNA-binding</keyword>
<comment type="subcellular location">
    <subcellularLocation>
        <location evidence="1 9">Cytoplasm</location>
    </subcellularLocation>
</comment>
<accession>A0A1G1WPU2</accession>
<dbReference type="NCBIfam" id="TIGR00611">
    <property type="entry name" value="recf"/>
    <property type="match status" value="1"/>
</dbReference>
<dbReference type="InterPro" id="IPR001238">
    <property type="entry name" value="DNA-binding_RecF"/>
</dbReference>
<dbReference type="GO" id="GO:0000731">
    <property type="term" value="P:DNA synthesis involved in DNA repair"/>
    <property type="evidence" value="ECO:0007669"/>
    <property type="project" value="TreeGrafter"/>
</dbReference>
<evidence type="ECO:0000313" key="11">
    <source>
        <dbReference type="EMBL" id="OGY29714.1"/>
    </source>
</evidence>
<dbReference type="GO" id="GO:0006302">
    <property type="term" value="P:double-strand break repair"/>
    <property type="evidence" value="ECO:0007669"/>
    <property type="project" value="TreeGrafter"/>
</dbReference>
<dbReference type="InterPro" id="IPR003395">
    <property type="entry name" value="RecF/RecN/SMC_N"/>
</dbReference>
<sequence>MLEKLELVNFRNLKNNTLTLKSGLNVFYGNNAQGKTNLLEAVYLLSSGKSFRAETDKELISWGHQEAKIAGTAPPLQIELEIKEGGKKLRVNRQAKRLIELIGEFLVVLFAPEDLLIVTGPPNLRRGWLNSFISKIDKNYLFNLAKFTKLLKIRNSLLAQKALGRGLELGVWNKQLVELGILLWFSRRDYLGKINEQLKTLSPKLGAELIYLDSITQIKLTDQREAREDFEKKLAALEREEIRRAQSLIGPHRDDFKIIFEQKLDGKIVSKDVGIYGSRGEQRAAVLSLKLAETEIIEDSKGKKPTLLLDDVLSEFDREHREMIQKLLYRQQSLVTTTSLGFLEKKLLAKANIFYVERGACKAVVTAQGGGKGLSV</sequence>
<dbReference type="GO" id="GO:0003697">
    <property type="term" value="F:single-stranded DNA binding"/>
    <property type="evidence" value="ECO:0007669"/>
    <property type="project" value="UniProtKB-UniRule"/>
</dbReference>
<dbReference type="PANTHER" id="PTHR32182">
    <property type="entry name" value="DNA REPLICATION AND REPAIR PROTEIN RECF"/>
    <property type="match status" value="1"/>
</dbReference>
<feature type="binding site" evidence="9">
    <location>
        <begin position="29"/>
        <end position="36"/>
    </location>
    <ligand>
        <name>ATP</name>
        <dbReference type="ChEBI" id="CHEBI:30616"/>
    </ligand>
</feature>
<dbReference type="InterPro" id="IPR027417">
    <property type="entry name" value="P-loop_NTPase"/>
</dbReference>
<keyword evidence="4 9" id="KW-0963">Cytoplasm</keyword>
<dbReference type="GO" id="GO:0005737">
    <property type="term" value="C:cytoplasm"/>
    <property type="evidence" value="ECO:0007669"/>
    <property type="project" value="UniProtKB-SubCell"/>
</dbReference>
<feature type="domain" description="RecF/RecN/SMC N-terminal" evidence="10">
    <location>
        <begin position="1"/>
        <end position="345"/>
    </location>
</feature>
<reference evidence="11 12" key="1">
    <citation type="journal article" date="2016" name="Nat. Commun.">
        <title>Thousands of microbial genomes shed light on interconnected biogeochemical processes in an aquifer system.</title>
        <authorList>
            <person name="Anantharaman K."/>
            <person name="Brown C.T."/>
            <person name="Hug L.A."/>
            <person name="Sharon I."/>
            <person name="Castelle C.J."/>
            <person name="Probst A.J."/>
            <person name="Thomas B.C."/>
            <person name="Singh A."/>
            <person name="Wilkins M.J."/>
            <person name="Karaoz U."/>
            <person name="Brodie E.L."/>
            <person name="Williams K.H."/>
            <person name="Hubbard S.S."/>
            <person name="Banfield J.F."/>
        </authorList>
    </citation>
    <scope>NUCLEOTIDE SEQUENCE [LARGE SCALE GENOMIC DNA]</scope>
</reference>
<dbReference type="STRING" id="1802603.A3F35_01570"/>
<dbReference type="HAMAP" id="MF_00365">
    <property type="entry name" value="RecF"/>
    <property type="match status" value="1"/>
</dbReference>
<evidence type="ECO:0000256" key="9">
    <source>
        <dbReference type="HAMAP-Rule" id="MF_00365"/>
    </source>
</evidence>
<dbReference type="Gene3D" id="1.20.1050.90">
    <property type="entry name" value="RecF/RecN/SMC, N-terminal domain"/>
    <property type="match status" value="1"/>
</dbReference>
<evidence type="ECO:0000256" key="3">
    <source>
        <dbReference type="ARBA" id="ARBA00020170"/>
    </source>
</evidence>
<dbReference type="Gene3D" id="3.40.50.300">
    <property type="entry name" value="P-loop containing nucleotide triphosphate hydrolases"/>
    <property type="match status" value="1"/>
</dbReference>
<comment type="function">
    <text evidence="9">The RecF protein is involved in DNA metabolism; it is required for DNA replication and normal SOS inducibility. RecF binds preferentially to single-stranded, linear DNA. It also seems to bind ATP.</text>
</comment>
<evidence type="ECO:0000256" key="1">
    <source>
        <dbReference type="ARBA" id="ARBA00004496"/>
    </source>
</evidence>
<organism evidence="11 12">
    <name type="scientific">Candidatus Woykebacteria bacterium RIFCSPHIGHO2_12_FULL_45_10</name>
    <dbReference type="NCBI Taxonomy" id="1802603"/>
    <lineage>
        <taxon>Bacteria</taxon>
        <taxon>Candidatus Woykeibacteriota</taxon>
    </lineage>
</organism>
<dbReference type="GO" id="GO:0005524">
    <property type="term" value="F:ATP binding"/>
    <property type="evidence" value="ECO:0007669"/>
    <property type="project" value="UniProtKB-UniRule"/>
</dbReference>
<dbReference type="GO" id="GO:0009432">
    <property type="term" value="P:SOS response"/>
    <property type="evidence" value="ECO:0007669"/>
    <property type="project" value="UniProtKB-UniRule"/>
</dbReference>
<evidence type="ECO:0000256" key="2">
    <source>
        <dbReference type="ARBA" id="ARBA00008016"/>
    </source>
</evidence>
<dbReference type="InterPro" id="IPR042174">
    <property type="entry name" value="RecF_2"/>
</dbReference>
<dbReference type="InterPro" id="IPR018078">
    <property type="entry name" value="DNA-binding_RecF_CS"/>
</dbReference>
<name>A0A1G1WPU2_9BACT</name>
<dbReference type="GO" id="GO:0006260">
    <property type="term" value="P:DNA replication"/>
    <property type="evidence" value="ECO:0007669"/>
    <property type="project" value="UniProtKB-UniRule"/>
</dbReference>
<proteinExistence type="inferred from homology"/>
<evidence type="ECO:0000256" key="8">
    <source>
        <dbReference type="ARBA" id="ARBA00023125"/>
    </source>
</evidence>
<dbReference type="Proteomes" id="UP000178068">
    <property type="component" value="Unassembled WGS sequence"/>
</dbReference>
<keyword evidence="9" id="KW-0234">DNA repair</keyword>
<evidence type="ECO:0000256" key="4">
    <source>
        <dbReference type="ARBA" id="ARBA00022490"/>
    </source>
</evidence>
<dbReference type="SUPFAM" id="SSF52540">
    <property type="entry name" value="P-loop containing nucleoside triphosphate hydrolases"/>
    <property type="match status" value="1"/>
</dbReference>
<dbReference type="Pfam" id="PF02463">
    <property type="entry name" value="SMC_N"/>
    <property type="match status" value="1"/>
</dbReference>
<dbReference type="EMBL" id="MHCZ01000022">
    <property type="protein sequence ID" value="OGY29714.1"/>
    <property type="molecule type" value="Genomic_DNA"/>
</dbReference>
<comment type="similarity">
    <text evidence="2 9">Belongs to the RecF family.</text>
</comment>
<dbReference type="PANTHER" id="PTHR32182:SF0">
    <property type="entry name" value="DNA REPLICATION AND REPAIR PROTEIN RECF"/>
    <property type="match status" value="1"/>
</dbReference>
<comment type="caution">
    <text evidence="11">The sequence shown here is derived from an EMBL/GenBank/DDBJ whole genome shotgun (WGS) entry which is preliminary data.</text>
</comment>
<evidence type="ECO:0000313" key="12">
    <source>
        <dbReference type="Proteomes" id="UP000178068"/>
    </source>
</evidence>
<keyword evidence="5 9" id="KW-0235">DNA replication</keyword>
<keyword evidence="9" id="KW-0227">DNA damage</keyword>
<evidence type="ECO:0000259" key="10">
    <source>
        <dbReference type="Pfam" id="PF02463"/>
    </source>
</evidence>
<dbReference type="AlphaFoldDB" id="A0A1G1WPU2"/>
<protein>
    <recommendedName>
        <fullName evidence="3 9">DNA replication and repair protein RecF</fullName>
    </recommendedName>
</protein>
<evidence type="ECO:0000256" key="7">
    <source>
        <dbReference type="ARBA" id="ARBA00022840"/>
    </source>
</evidence>
<dbReference type="PROSITE" id="PS00617">
    <property type="entry name" value="RECF_1"/>
    <property type="match status" value="1"/>
</dbReference>
<evidence type="ECO:0000256" key="5">
    <source>
        <dbReference type="ARBA" id="ARBA00022705"/>
    </source>
</evidence>
<keyword evidence="7 9" id="KW-0067">ATP-binding</keyword>
<keyword evidence="9" id="KW-0742">SOS response</keyword>
<evidence type="ECO:0000256" key="6">
    <source>
        <dbReference type="ARBA" id="ARBA00022741"/>
    </source>
</evidence>
<gene>
    <name evidence="9" type="primary">recF</name>
    <name evidence="11" type="ORF">A3F35_01570</name>
</gene>